<name>A0A852RYC3_9MICO</name>
<reference evidence="2 3" key="1">
    <citation type="submission" date="2020-07" db="EMBL/GenBank/DDBJ databases">
        <title>Sequencing the genomes of 1000 actinobacteria strains.</title>
        <authorList>
            <person name="Klenk H.-P."/>
        </authorList>
    </citation>
    <scope>NUCLEOTIDE SEQUENCE [LARGE SCALE GENOMIC DNA]</scope>
    <source>
        <strain evidence="2 3">DSM 23870</strain>
    </source>
</reference>
<evidence type="ECO:0000313" key="2">
    <source>
        <dbReference type="EMBL" id="NYD66148.1"/>
    </source>
</evidence>
<protein>
    <recommendedName>
        <fullName evidence="4">Protein RecA</fullName>
    </recommendedName>
</protein>
<sequence length="223" mass="24064">MRELQSRIRGMQATKLDSRAVPTTPALTRALGGSMREGSVYSVAGSTSLIMSFLAGPSEAGRWCAVVGFPDFGIEAATRFGIDLDRLVLVPRPGRHWLEVVAALADVIPVVAVKALDRVTPGEASRLAARLRERGTTLVVDGNWPQTEARVSLGESTWGGLGRGHGQLDSRRATVRVAGRGGFERARETELWLPERSRPGHRPSAEPDDGRLRMIPLPERAAG</sequence>
<evidence type="ECO:0000256" key="1">
    <source>
        <dbReference type="SAM" id="MobiDB-lite"/>
    </source>
</evidence>
<evidence type="ECO:0000313" key="3">
    <source>
        <dbReference type="Proteomes" id="UP000581087"/>
    </source>
</evidence>
<gene>
    <name evidence="2" type="ORF">BJ972_000667</name>
</gene>
<dbReference type="AlphaFoldDB" id="A0A852RYC3"/>
<feature type="compositionally biased region" description="Basic and acidic residues" evidence="1">
    <location>
        <begin position="194"/>
        <end position="212"/>
    </location>
</feature>
<organism evidence="2 3">
    <name type="scientific">Agromyces atrinae</name>
    <dbReference type="NCBI Taxonomy" id="592376"/>
    <lineage>
        <taxon>Bacteria</taxon>
        <taxon>Bacillati</taxon>
        <taxon>Actinomycetota</taxon>
        <taxon>Actinomycetes</taxon>
        <taxon>Micrococcales</taxon>
        <taxon>Microbacteriaceae</taxon>
        <taxon>Agromyces</taxon>
    </lineage>
</organism>
<proteinExistence type="predicted"/>
<feature type="region of interest" description="Disordered" evidence="1">
    <location>
        <begin position="194"/>
        <end position="223"/>
    </location>
</feature>
<evidence type="ECO:0008006" key="4">
    <source>
        <dbReference type="Google" id="ProtNLM"/>
    </source>
</evidence>
<dbReference type="EMBL" id="JACCBI010000001">
    <property type="protein sequence ID" value="NYD66148.1"/>
    <property type="molecule type" value="Genomic_DNA"/>
</dbReference>
<accession>A0A852RYC3</accession>
<dbReference type="Proteomes" id="UP000581087">
    <property type="component" value="Unassembled WGS sequence"/>
</dbReference>
<dbReference type="RefSeq" id="WP_179419915.1">
    <property type="nucleotide sequence ID" value="NZ_JACCBI010000001.1"/>
</dbReference>
<comment type="caution">
    <text evidence="2">The sequence shown here is derived from an EMBL/GenBank/DDBJ whole genome shotgun (WGS) entry which is preliminary data.</text>
</comment>